<keyword evidence="3" id="KW-0413">Isomerase</keyword>
<keyword evidence="1" id="KW-0732">Signal</keyword>
<dbReference type="InterPro" id="IPR029000">
    <property type="entry name" value="Cyclophilin-like_dom_sf"/>
</dbReference>
<name>A0A7W9B8V4_9SPHN</name>
<dbReference type="PROSITE" id="PS50072">
    <property type="entry name" value="CSA_PPIASE_2"/>
    <property type="match status" value="1"/>
</dbReference>
<dbReference type="EMBL" id="JACIJH010000016">
    <property type="protein sequence ID" value="MBB5708333.1"/>
    <property type="molecule type" value="Genomic_DNA"/>
</dbReference>
<dbReference type="Proteomes" id="UP000537161">
    <property type="component" value="Unassembled WGS sequence"/>
</dbReference>
<dbReference type="AlphaFoldDB" id="A0A7W9B8V4"/>
<sequence length="338" mass="36722">MTHLLLAAAALALLPAAQPPAAQPAPSPGQIVDAAKADEWIAIAPSDLLVMDLAPDTAGGERRVVIQLMPAPFSRGWIGNIRKLAAAHWWDGTSVYRVQDNYVAQWGDADGEDPAKAKPLPVGLATVPESDYERPLDDELRGALRDKMKAEEDALLAAFRQPADVRAEAVRRAIPRDPYSDETIAYHGWPIAVNRETQSVWPVHCYAMVGVARDLSPNTGTGSELYTVIGHAPRHLDRNIALVGRVIAGIEHLSSLPRGPAPLGVYEDPARRVPIASVRLASDLPEAERPRFEYLSTESASFARYAEARQNRRDPFFIHPAGGADICNIAVPVREITP</sequence>
<gene>
    <name evidence="3" type="ORF">FHR21_003712</name>
</gene>
<evidence type="ECO:0000259" key="2">
    <source>
        <dbReference type="PROSITE" id="PS50072"/>
    </source>
</evidence>
<feature type="signal peptide" evidence="1">
    <location>
        <begin position="1"/>
        <end position="21"/>
    </location>
</feature>
<protein>
    <submittedName>
        <fullName evidence="3">Peptidylprolyl isomerase</fullName>
        <ecNumber evidence="3">5.2.1.8</ecNumber>
    </submittedName>
</protein>
<accession>A0A7W9B8V4</accession>
<evidence type="ECO:0000313" key="4">
    <source>
        <dbReference type="Proteomes" id="UP000537161"/>
    </source>
</evidence>
<dbReference type="SUPFAM" id="SSF50891">
    <property type="entry name" value="Cyclophilin-like"/>
    <property type="match status" value="1"/>
</dbReference>
<proteinExistence type="predicted"/>
<dbReference type="EC" id="5.2.1.8" evidence="3"/>
<reference evidence="3 4" key="1">
    <citation type="submission" date="2020-08" db="EMBL/GenBank/DDBJ databases">
        <title>Genomic Encyclopedia of Type Strains, Phase IV (KMG-IV): sequencing the most valuable type-strain genomes for metagenomic binning, comparative biology and taxonomic classification.</title>
        <authorList>
            <person name="Goeker M."/>
        </authorList>
    </citation>
    <scope>NUCLEOTIDE SEQUENCE [LARGE SCALE GENOMIC DNA]</scope>
    <source>
        <strain evidence="3 4">DSM 27163</strain>
    </source>
</reference>
<feature type="chain" id="PRO_5030617672" evidence="1">
    <location>
        <begin position="22"/>
        <end position="338"/>
    </location>
</feature>
<evidence type="ECO:0000256" key="1">
    <source>
        <dbReference type="SAM" id="SignalP"/>
    </source>
</evidence>
<dbReference type="InterPro" id="IPR002130">
    <property type="entry name" value="Cyclophilin-type_PPIase_dom"/>
</dbReference>
<feature type="domain" description="PPIase cyclophilin-type" evidence="2">
    <location>
        <begin position="49"/>
        <end position="280"/>
    </location>
</feature>
<dbReference type="RefSeq" id="WP_184100963.1">
    <property type="nucleotide sequence ID" value="NZ_JACIJH010000016.1"/>
</dbReference>
<dbReference type="Pfam" id="PF00160">
    <property type="entry name" value="Pro_isomerase"/>
    <property type="match status" value="1"/>
</dbReference>
<dbReference type="Gene3D" id="2.40.100.10">
    <property type="entry name" value="Cyclophilin-like"/>
    <property type="match status" value="1"/>
</dbReference>
<keyword evidence="4" id="KW-1185">Reference proteome</keyword>
<evidence type="ECO:0000313" key="3">
    <source>
        <dbReference type="EMBL" id="MBB5708333.1"/>
    </source>
</evidence>
<comment type="caution">
    <text evidence="3">The sequence shown here is derived from an EMBL/GenBank/DDBJ whole genome shotgun (WGS) entry which is preliminary data.</text>
</comment>
<dbReference type="GO" id="GO:0003755">
    <property type="term" value="F:peptidyl-prolyl cis-trans isomerase activity"/>
    <property type="evidence" value="ECO:0007669"/>
    <property type="project" value="UniProtKB-EC"/>
</dbReference>
<organism evidence="3 4">
    <name type="scientific">Sphingopyxis panaciterrulae</name>
    <dbReference type="NCBI Taxonomy" id="462372"/>
    <lineage>
        <taxon>Bacteria</taxon>
        <taxon>Pseudomonadati</taxon>
        <taxon>Pseudomonadota</taxon>
        <taxon>Alphaproteobacteria</taxon>
        <taxon>Sphingomonadales</taxon>
        <taxon>Sphingomonadaceae</taxon>
        <taxon>Sphingopyxis</taxon>
    </lineage>
</organism>